<dbReference type="RefSeq" id="WP_099621262.1">
    <property type="nucleotide sequence ID" value="NZ_CP024201.1"/>
</dbReference>
<sequence>MLSRPVGALAAALSIVASPTFAAGAGTSPSTQQAISDAVGILCVPVLIGAKLPARDLVEQSGFQVVTETGTDGAERPAYERRTAEGGRIRVNAQDGMPFCMVSVYGSVEAVETYRAALGEQRWRQVAPPKPLSKDRTMETWAARLSATDTVAQVLAVSPLDALDPTSPVVVGVLRMGL</sequence>
<accession>A0A2D2AVJ1</accession>
<name>A0A2D2AVJ1_9CAUL</name>
<keyword evidence="1" id="KW-0732">Signal</keyword>
<evidence type="ECO:0000313" key="3">
    <source>
        <dbReference type="Proteomes" id="UP000228945"/>
    </source>
</evidence>
<feature type="signal peptide" evidence="1">
    <location>
        <begin position="1"/>
        <end position="22"/>
    </location>
</feature>
<dbReference type="EMBL" id="CP024201">
    <property type="protein sequence ID" value="ATQ42006.1"/>
    <property type="molecule type" value="Genomic_DNA"/>
</dbReference>
<dbReference type="AlphaFoldDB" id="A0A2D2AVJ1"/>
<evidence type="ECO:0000256" key="1">
    <source>
        <dbReference type="SAM" id="SignalP"/>
    </source>
</evidence>
<dbReference type="KEGG" id="cmb:CSW64_06050"/>
<gene>
    <name evidence="2" type="ORF">CSW64_06050</name>
</gene>
<protein>
    <recommendedName>
        <fullName evidence="4">Secreted protein</fullName>
    </recommendedName>
</protein>
<feature type="chain" id="PRO_5013682579" description="Secreted protein" evidence="1">
    <location>
        <begin position="23"/>
        <end position="178"/>
    </location>
</feature>
<organism evidence="2 3">
    <name type="scientific">Caulobacter mirabilis</name>
    <dbReference type="NCBI Taxonomy" id="69666"/>
    <lineage>
        <taxon>Bacteria</taxon>
        <taxon>Pseudomonadati</taxon>
        <taxon>Pseudomonadota</taxon>
        <taxon>Alphaproteobacteria</taxon>
        <taxon>Caulobacterales</taxon>
        <taxon>Caulobacteraceae</taxon>
        <taxon>Caulobacter</taxon>
    </lineage>
</organism>
<evidence type="ECO:0000313" key="2">
    <source>
        <dbReference type="EMBL" id="ATQ42006.1"/>
    </source>
</evidence>
<proteinExistence type="predicted"/>
<dbReference type="Proteomes" id="UP000228945">
    <property type="component" value="Chromosome"/>
</dbReference>
<keyword evidence="3" id="KW-1185">Reference proteome</keyword>
<evidence type="ECO:0008006" key="4">
    <source>
        <dbReference type="Google" id="ProtNLM"/>
    </source>
</evidence>
<reference evidence="2 3" key="1">
    <citation type="submission" date="2017-10" db="EMBL/GenBank/DDBJ databases">
        <title>Genome sequence of Caulobacter mirabilis FWC38.</title>
        <authorList>
            <person name="Fiebig A."/>
            <person name="Crosson S."/>
        </authorList>
    </citation>
    <scope>NUCLEOTIDE SEQUENCE [LARGE SCALE GENOMIC DNA]</scope>
    <source>
        <strain evidence="2 3">FWC 38</strain>
    </source>
</reference>